<dbReference type="Proteomes" id="UP000035268">
    <property type="component" value="Chromosome"/>
</dbReference>
<dbReference type="InterPro" id="IPR020904">
    <property type="entry name" value="Sc_DH/Rdtase_CS"/>
</dbReference>
<dbReference type="EC" id="1.1.1.140" evidence="2"/>
<dbReference type="PANTHER" id="PTHR42760">
    <property type="entry name" value="SHORT-CHAIN DEHYDROGENASES/REDUCTASES FAMILY MEMBER"/>
    <property type="match status" value="1"/>
</dbReference>
<dbReference type="GO" id="GO:0009010">
    <property type="term" value="F:sorbitol-6-phosphate 2-dehydrogenase activity"/>
    <property type="evidence" value="ECO:0007669"/>
    <property type="project" value="UniProtKB-EC"/>
</dbReference>
<dbReference type="FunFam" id="3.40.50.720:FF:000084">
    <property type="entry name" value="Short-chain dehydrogenase reductase"/>
    <property type="match status" value="1"/>
</dbReference>
<evidence type="ECO:0000313" key="3">
    <source>
        <dbReference type="Proteomes" id="UP000035268"/>
    </source>
</evidence>
<keyword evidence="2" id="KW-0560">Oxidoreductase</keyword>
<dbReference type="PANTHER" id="PTHR42760:SF105">
    <property type="entry name" value="SORBITOL-6-PHOSPHATE 2-DEHYDROGENASE"/>
    <property type="match status" value="1"/>
</dbReference>
<protein>
    <submittedName>
        <fullName evidence="2">Sorbitol-6-phosphate 2-dehydrogenase</fullName>
        <ecNumber evidence="2">1.1.1.140</ecNumber>
    </submittedName>
</protein>
<dbReference type="OrthoDB" id="9803333at2"/>
<dbReference type="Pfam" id="PF13561">
    <property type="entry name" value="adh_short_C2"/>
    <property type="match status" value="1"/>
</dbReference>
<accession>A0A0G3EDZ7</accession>
<dbReference type="NCBIfam" id="NF009050">
    <property type="entry name" value="PRK12384.1"/>
    <property type="match status" value="1"/>
</dbReference>
<sequence length="267" mass="28761">MSSRIYGMLEDRKAVITGAAQGLGEALAVRLAREGCDVLAADLKEEDVRETAEKIGQQTGRRGLSSKVDVTDDASVGALFDRALEEFGRVDVVVANAGVLVAGPVDEIDPEKWRFVMNVNLFGYFLTARHAVRAMKQTGGGSIVQINSKSGKKGSAKNSAYAASKFGGVGLTQSLGLELAEAGIRCNSVCPGNLLNSPLWVNSLFKQYARNQGISEDEVRQKYLDQVPLRRSCEYEDVENAVIFLASDLSSYMTGQAINVTGGQEMR</sequence>
<dbReference type="PRINTS" id="PR00080">
    <property type="entry name" value="SDRFAMILY"/>
</dbReference>
<keyword evidence="3" id="KW-1185">Reference proteome</keyword>
<reference evidence="2 3" key="2">
    <citation type="journal article" date="2016" name="ISME J.">
        <title>Characterization of the first cultured representative of Verrucomicrobia subdivision 5 indicates the proposal of a novel phylum.</title>
        <authorList>
            <person name="Spring S."/>
            <person name="Bunk B."/>
            <person name="Sproer C."/>
            <person name="Schumann P."/>
            <person name="Rohde M."/>
            <person name="Tindall B.J."/>
            <person name="Klenk H.P."/>
        </authorList>
    </citation>
    <scope>NUCLEOTIDE SEQUENCE [LARGE SCALE GENOMIC DNA]</scope>
    <source>
        <strain evidence="2 3">L21-Fru-AB</strain>
    </source>
</reference>
<organism evidence="2 3">
    <name type="scientific">Kiritimatiella glycovorans</name>
    <dbReference type="NCBI Taxonomy" id="1307763"/>
    <lineage>
        <taxon>Bacteria</taxon>
        <taxon>Pseudomonadati</taxon>
        <taxon>Kiritimatiellota</taxon>
        <taxon>Kiritimatiellia</taxon>
        <taxon>Kiritimatiellales</taxon>
        <taxon>Kiritimatiellaceae</taxon>
        <taxon>Kiritimatiella</taxon>
    </lineage>
</organism>
<comment type="similarity">
    <text evidence="1">Belongs to the short-chain dehydrogenases/reductases (SDR) family.</text>
</comment>
<dbReference type="PROSITE" id="PS00061">
    <property type="entry name" value="ADH_SHORT"/>
    <property type="match status" value="1"/>
</dbReference>
<dbReference type="STRING" id="1307763.L21SP4_01285"/>
<proteinExistence type="inferred from homology"/>
<reference evidence="3" key="1">
    <citation type="submission" date="2015-02" db="EMBL/GenBank/DDBJ databases">
        <title>Description and complete genome sequence of the first cultured representative of the subdivision 5 of the Verrucomicrobia phylum.</title>
        <authorList>
            <person name="Spring S."/>
            <person name="Bunk B."/>
            <person name="Sproer C."/>
            <person name="Klenk H.-P."/>
        </authorList>
    </citation>
    <scope>NUCLEOTIDE SEQUENCE [LARGE SCALE GENOMIC DNA]</scope>
    <source>
        <strain evidence="3">L21-Fru-AB</strain>
    </source>
</reference>
<dbReference type="PRINTS" id="PR00081">
    <property type="entry name" value="GDHRDH"/>
</dbReference>
<evidence type="ECO:0000256" key="1">
    <source>
        <dbReference type="ARBA" id="ARBA00006484"/>
    </source>
</evidence>
<dbReference type="PATRIC" id="fig|1609981.3.peg.1335"/>
<dbReference type="KEGG" id="vbl:L21SP4_01285"/>
<gene>
    <name evidence="2" type="primary">srlD</name>
    <name evidence="2" type="ORF">L21SP4_01285</name>
</gene>
<dbReference type="AlphaFoldDB" id="A0A0G3EDZ7"/>
<dbReference type="SUPFAM" id="SSF51735">
    <property type="entry name" value="NAD(P)-binding Rossmann-fold domains"/>
    <property type="match status" value="1"/>
</dbReference>
<dbReference type="Gene3D" id="3.40.50.720">
    <property type="entry name" value="NAD(P)-binding Rossmann-like Domain"/>
    <property type="match status" value="1"/>
</dbReference>
<dbReference type="RefSeq" id="WP_052881860.1">
    <property type="nucleotide sequence ID" value="NZ_CP010904.1"/>
</dbReference>
<evidence type="ECO:0000313" key="2">
    <source>
        <dbReference type="EMBL" id="AKJ64533.1"/>
    </source>
</evidence>
<dbReference type="EMBL" id="CP010904">
    <property type="protein sequence ID" value="AKJ64533.1"/>
    <property type="molecule type" value="Genomic_DNA"/>
</dbReference>
<name>A0A0G3EDZ7_9BACT</name>
<dbReference type="InterPro" id="IPR036291">
    <property type="entry name" value="NAD(P)-bd_dom_sf"/>
</dbReference>
<dbReference type="InterPro" id="IPR002347">
    <property type="entry name" value="SDR_fam"/>
</dbReference>